<feature type="transmembrane region" description="Helical" evidence="11">
    <location>
        <begin position="317"/>
        <end position="334"/>
    </location>
</feature>
<dbReference type="GO" id="GO:0034707">
    <property type="term" value="C:chloride channel complex"/>
    <property type="evidence" value="ECO:0007669"/>
    <property type="project" value="UniProtKB-KW"/>
</dbReference>
<dbReference type="InterPro" id="IPR001807">
    <property type="entry name" value="ClC"/>
</dbReference>
<evidence type="ECO:0000313" key="13">
    <source>
        <dbReference type="EMBL" id="SHE31357.1"/>
    </source>
</evidence>
<name>A0A1M4SH80_9BACT</name>
<dbReference type="SUPFAM" id="SSF54631">
    <property type="entry name" value="CBS-domain pair"/>
    <property type="match status" value="1"/>
</dbReference>
<dbReference type="PANTHER" id="PTHR43427">
    <property type="entry name" value="CHLORIDE CHANNEL PROTEIN CLC-E"/>
    <property type="match status" value="1"/>
</dbReference>
<dbReference type="SUPFAM" id="SSF81340">
    <property type="entry name" value="Clc chloride channel"/>
    <property type="match status" value="1"/>
</dbReference>
<evidence type="ECO:0000259" key="12">
    <source>
        <dbReference type="PROSITE" id="PS51371"/>
    </source>
</evidence>
<feature type="transmembrane region" description="Helical" evidence="11">
    <location>
        <begin position="416"/>
        <end position="438"/>
    </location>
</feature>
<dbReference type="InterPro" id="IPR000644">
    <property type="entry name" value="CBS_dom"/>
</dbReference>
<reference evidence="13 14" key="1">
    <citation type="submission" date="2016-11" db="EMBL/GenBank/DDBJ databases">
        <authorList>
            <person name="Jaros S."/>
            <person name="Januszkiewicz K."/>
            <person name="Wedrychowicz H."/>
        </authorList>
    </citation>
    <scope>NUCLEOTIDE SEQUENCE [LARGE SCALE GENOMIC DNA]</scope>
    <source>
        <strain evidence="13 14">DSM 18119</strain>
    </source>
</reference>
<dbReference type="CDD" id="cd02205">
    <property type="entry name" value="CBS_pair_SF"/>
    <property type="match status" value="1"/>
</dbReference>
<evidence type="ECO:0000256" key="9">
    <source>
        <dbReference type="ARBA" id="ARBA00023303"/>
    </source>
</evidence>
<dbReference type="InterPro" id="IPR046342">
    <property type="entry name" value="CBS_dom_sf"/>
</dbReference>
<feature type="transmembrane region" description="Helical" evidence="11">
    <location>
        <begin position="110"/>
        <end position="131"/>
    </location>
</feature>
<evidence type="ECO:0000256" key="5">
    <source>
        <dbReference type="ARBA" id="ARBA00023065"/>
    </source>
</evidence>
<evidence type="ECO:0000313" key="14">
    <source>
        <dbReference type="Proteomes" id="UP000184048"/>
    </source>
</evidence>
<keyword evidence="2" id="KW-0813">Transport</keyword>
<feature type="transmembrane region" description="Helical" evidence="11">
    <location>
        <begin position="444"/>
        <end position="464"/>
    </location>
</feature>
<dbReference type="Proteomes" id="UP000184048">
    <property type="component" value="Unassembled WGS sequence"/>
</dbReference>
<protein>
    <submittedName>
        <fullName evidence="13">H+/Cl-antiporter ClcA</fullName>
    </submittedName>
</protein>
<evidence type="ECO:0000256" key="3">
    <source>
        <dbReference type="ARBA" id="ARBA00022692"/>
    </source>
</evidence>
<keyword evidence="3 11" id="KW-0812">Transmembrane</keyword>
<keyword evidence="7" id="KW-0869">Chloride channel</keyword>
<dbReference type="EMBL" id="FQUU01000001">
    <property type="protein sequence ID" value="SHE31357.1"/>
    <property type="molecule type" value="Genomic_DNA"/>
</dbReference>
<feature type="transmembrane region" description="Helical" evidence="11">
    <location>
        <begin position="382"/>
        <end position="404"/>
    </location>
</feature>
<dbReference type="CDD" id="cd00400">
    <property type="entry name" value="Voltage_gated_ClC"/>
    <property type="match status" value="1"/>
</dbReference>
<keyword evidence="10" id="KW-0129">CBS domain</keyword>
<dbReference type="PRINTS" id="PR00762">
    <property type="entry name" value="CLCHANNEL"/>
</dbReference>
<dbReference type="GO" id="GO:0005254">
    <property type="term" value="F:chloride channel activity"/>
    <property type="evidence" value="ECO:0007669"/>
    <property type="project" value="UniProtKB-KW"/>
</dbReference>
<feature type="transmembrane region" description="Helical" evidence="11">
    <location>
        <begin position="207"/>
        <end position="232"/>
    </location>
</feature>
<dbReference type="Pfam" id="PF00654">
    <property type="entry name" value="Voltage_CLC"/>
    <property type="match status" value="1"/>
</dbReference>
<evidence type="ECO:0000256" key="10">
    <source>
        <dbReference type="PROSITE-ProRule" id="PRU00703"/>
    </source>
</evidence>
<evidence type="ECO:0000256" key="4">
    <source>
        <dbReference type="ARBA" id="ARBA00022989"/>
    </source>
</evidence>
<evidence type="ECO:0000256" key="6">
    <source>
        <dbReference type="ARBA" id="ARBA00023136"/>
    </source>
</evidence>
<dbReference type="InterPro" id="IPR014743">
    <property type="entry name" value="Cl-channel_core"/>
</dbReference>
<dbReference type="Gene3D" id="3.10.580.10">
    <property type="entry name" value="CBS-domain"/>
    <property type="match status" value="1"/>
</dbReference>
<dbReference type="Pfam" id="PF00571">
    <property type="entry name" value="CBS"/>
    <property type="match status" value="1"/>
</dbReference>
<dbReference type="SMART" id="SM00116">
    <property type="entry name" value="CBS"/>
    <property type="match status" value="1"/>
</dbReference>
<feature type="transmembrane region" description="Helical" evidence="11">
    <location>
        <begin position="355"/>
        <end position="376"/>
    </location>
</feature>
<evidence type="ECO:0000256" key="7">
    <source>
        <dbReference type="ARBA" id="ARBA00023173"/>
    </source>
</evidence>
<feature type="transmembrane region" description="Helical" evidence="11">
    <location>
        <begin position="244"/>
        <end position="262"/>
    </location>
</feature>
<dbReference type="PROSITE" id="PS51371">
    <property type="entry name" value="CBS"/>
    <property type="match status" value="1"/>
</dbReference>
<comment type="subcellular location">
    <subcellularLocation>
        <location evidence="1">Membrane</location>
        <topology evidence="1">Multi-pass membrane protein</topology>
    </subcellularLocation>
</comment>
<dbReference type="InterPro" id="IPR050368">
    <property type="entry name" value="ClC-type_chloride_channel"/>
</dbReference>
<organism evidence="13 14">
    <name type="scientific">Flavisolibacter ginsengisoli DSM 18119</name>
    <dbReference type="NCBI Taxonomy" id="1121884"/>
    <lineage>
        <taxon>Bacteria</taxon>
        <taxon>Pseudomonadati</taxon>
        <taxon>Bacteroidota</taxon>
        <taxon>Chitinophagia</taxon>
        <taxon>Chitinophagales</taxon>
        <taxon>Chitinophagaceae</taxon>
        <taxon>Flavisolibacter</taxon>
    </lineage>
</organism>
<proteinExistence type="predicted"/>
<dbReference type="STRING" id="1121884.SAMN02745131_00111"/>
<evidence type="ECO:0000256" key="11">
    <source>
        <dbReference type="SAM" id="Phobius"/>
    </source>
</evidence>
<dbReference type="AlphaFoldDB" id="A0A1M4SH80"/>
<keyword evidence="6 11" id="KW-0472">Membrane</keyword>
<evidence type="ECO:0000256" key="2">
    <source>
        <dbReference type="ARBA" id="ARBA00022448"/>
    </source>
</evidence>
<keyword evidence="9" id="KW-0407">Ion channel</keyword>
<feature type="domain" description="CBS" evidence="12">
    <location>
        <begin position="563"/>
        <end position="620"/>
    </location>
</feature>
<evidence type="ECO:0000256" key="1">
    <source>
        <dbReference type="ARBA" id="ARBA00004141"/>
    </source>
</evidence>
<keyword evidence="5" id="KW-0406">Ion transport</keyword>
<gene>
    <name evidence="13" type="ORF">SAMN02745131_00111</name>
</gene>
<sequence>MIGFSNSVKNNPDNNCKQPFYITDQMKQKPLAHNGIPISISFDESFKEDNSFRIPADKSRLLYISALAIAIGICISFIAKFLVYLINLITNLSFHHQFSFAHSSPATNTYGLFVILVPAIGGVIVGLMALYGSKAIRGHGIPEAMEQILTNKSKIRPSITYLKPISSAVSIGTGGPFGAEGPIIATGGALGSTLGQLLKISHYERKVLLAAGATAGMSAIFGSPIAAIFLAIELLLFEFSPRSILPVALACITGSAGHHLLFEAGPVFPMPQLEMPGNTALAIYSVIGIVIGLIAAGVTKIVYFIEDAFEKLPIHWMWWPAIGGLLVGIVGYFAPRTLGVGYDNITDILSGTMTFQIVASLCFMKFISWAIALGSGTSGGTLAPLLTIGGATGALLGTFIIYMFPNAGVTLPMAALIGMSAMFAGASRALLTSIIFAIESTGQSNALLPLLAACIGAYFVSFLLMENTIMTEKIARRGVKTPHSYEPDILDKMIVQQVTKENGTVLCADTTIEEVRQWLQSHKDQQRNYYIVVSKEGVFNGIISSSSLFSMHQKEQNTIGSLIKRKPIAITNEDSLKAAVEVMAKENVDVLPVVDHDDNKITGVLSYKDILSAYRHHIDEHEEGVSISLKRRTLKVLLHGKKRLAEIKVKGRS</sequence>
<feature type="transmembrane region" description="Helical" evidence="11">
    <location>
        <begin position="61"/>
        <end position="90"/>
    </location>
</feature>
<dbReference type="Gene3D" id="1.10.3080.10">
    <property type="entry name" value="Clc chloride channel"/>
    <property type="match status" value="1"/>
</dbReference>
<keyword evidence="4 11" id="KW-1133">Transmembrane helix</keyword>
<feature type="transmembrane region" description="Helical" evidence="11">
    <location>
        <begin position="282"/>
        <end position="305"/>
    </location>
</feature>
<keyword evidence="8" id="KW-0868">Chloride</keyword>
<keyword evidence="14" id="KW-1185">Reference proteome</keyword>
<accession>A0A1M4SH80</accession>
<dbReference type="PANTHER" id="PTHR43427:SF6">
    <property type="entry name" value="CHLORIDE CHANNEL PROTEIN CLC-E"/>
    <property type="match status" value="1"/>
</dbReference>
<evidence type="ECO:0000256" key="8">
    <source>
        <dbReference type="ARBA" id="ARBA00023214"/>
    </source>
</evidence>